<protein>
    <submittedName>
        <fullName evidence="2">Uncharacterized protein</fullName>
    </submittedName>
</protein>
<dbReference type="Proteomes" id="UP001321749">
    <property type="component" value="Unassembled WGS sequence"/>
</dbReference>
<dbReference type="AlphaFoldDB" id="A0AAV9HAF4"/>
<feature type="compositionally biased region" description="Low complexity" evidence="1">
    <location>
        <begin position="119"/>
        <end position="143"/>
    </location>
</feature>
<sequence length="191" mass="19903">MASNNPSTPVKVPPSAANYTAATLDQDLRSQINSLLIKEGHVTKIQEHLLHSLNANPANWPTLIQNHALSLLRSGEVASFPTLIKRVLDDVRHDTALAPPLPYSGSNPPTPTPSKAVPANGEEGGATTNGATTNGASATNGSSISVSTTPLNKDPNQRPSLAVPQAVIADALRVTREALEAVVDIDENGTT</sequence>
<feature type="region of interest" description="Disordered" evidence="1">
    <location>
        <begin position="98"/>
        <end position="159"/>
    </location>
</feature>
<dbReference type="EMBL" id="MU865155">
    <property type="protein sequence ID" value="KAK4456886.1"/>
    <property type="molecule type" value="Genomic_DNA"/>
</dbReference>
<accession>A0AAV9HAF4</accession>
<reference evidence="2" key="2">
    <citation type="submission" date="2023-06" db="EMBL/GenBank/DDBJ databases">
        <authorList>
            <consortium name="Lawrence Berkeley National Laboratory"/>
            <person name="Mondo S.J."/>
            <person name="Hensen N."/>
            <person name="Bonometti L."/>
            <person name="Westerberg I."/>
            <person name="Brannstrom I.O."/>
            <person name="Guillou S."/>
            <person name="Cros-Aarteil S."/>
            <person name="Calhoun S."/>
            <person name="Haridas S."/>
            <person name="Kuo A."/>
            <person name="Pangilinan J."/>
            <person name="Riley R."/>
            <person name="Labutti K."/>
            <person name="Andreopoulos B."/>
            <person name="Lipzen A."/>
            <person name="Chen C."/>
            <person name="Yanf M."/>
            <person name="Daum C."/>
            <person name="Ng V."/>
            <person name="Clum A."/>
            <person name="Steindorff A."/>
            <person name="Ohm R."/>
            <person name="Martin F."/>
            <person name="Silar P."/>
            <person name="Natvig D."/>
            <person name="Lalanne C."/>
            <person name="Gautier V."/>
            <person name="Ament-Velasquez S.L."/>
            <person name="Kruys A."/>
            <person name="Hutchinson M.I."/>
            <person name="Powell A.J."/>
            <person name="Barry K."/>
            <person name="Miller A.N."/>
            <person name="Grigoriev I.V."/>
            <person name="Debuchy R."/>
            <person name="Gladieux P."/>
            <person name="Thoren M.H."/>
            <person name="Johannesson H."/>
        </authorList>
    </citation>
    <scope>NUCLEOTIDE SEQUENCE</scope>
    <source>
        <strain evidence="2">PSN324</strain>
    </source>
</reference>
<comment type="caution">
    <text evidence="2">The sequence shown here is derived from an EMBL/GenBank/DDBJ whole genome shotgun (WGS) entry which is preliminary data.</text>
</comment>
<gene>
    <name evidence="2" type="ORF">QBC42DRAFT_280341</name>
</gene>
<reference evidence="2" key="1">
    <citation type="journal article" date="2023" name="Mol. Phylogenet. Evol.">
        <title>Genome-scale phylogeny and comparative genomics of the fungal order Sordariales.</title>
        <authorList>
            <person name="Hensen N."/>
            <person name="Bonometti L."/>
            <person name="Westerberg I."/>
            <person name="Brannstrom I.O."/>
            <person name="Guillou S."/>
            <person name="Cros-Aarteil S."/>
            <person name="Calhoun S."/>
            <person name="Haridas S."/>
            <person name="Kuo A."/>
            <person name="Mondo S."/>
            <person name="Pangilinan J."/>
            <person name="Riley R."/>
            <person name="LaButti K."/>
            <person name="Andreopoulos B."/>
            <person name="Lipzen A."/>
            <person name="Chen C."/>
            <person name="Yan M."/>
            <person name="Daum C."/>
            <person name="Ng V."/>
            <person name="Clum A."/>
            <person name="Steindorff A."/>
            <person name="Ohm R.A."/>
            <person name="Martin F."/>
            <person name="Silar P."/>
            <person name="Natvig D.O."/>
            <person name="Lalanne C."/>
            <person name="Gautier V."/>
            <person name="Ament-Velasquez S.L."/>
            <person name="Kruys A."/>
            <person name="Hutchinson M.I."/>
            <person name="Powell A.J."/>
            <person name="Barry K."/>
            <person name="Miller A.N."/>
            <person name="Grigoriev I.V."/>
            <person name="Debuchy R."/>
            <person name="Gladieux P."/>
            <person name="Hiltunen Thoren M."/>
            <person name="Johannesson H."/>
        </authorList>
    </citation>
    <scope>NUCLEOTIDE SEQUENCE</scope>
    <source>
        <strain evidence="2">PSN324</strain>
    </source>
</reference>
<name>A0AAV9HAF4_9PEZI</name>
<evidence type="ECO:0000313" key="2">
    <source>
        <dbReference type="EMBL" id="KAK4456886.1"/>
    </source>
</evidence>
<evidence type="ECO:0000313" key="3">
    <source>
        <dbReference type="Proteomes" id="UP001321749"/>
    </source>
</evidence>
<keyword evidence="3" id="KW-1185">Reference proteome</keyword>
<proteinExistence type="predicted"/>
<organism evidence="2 3">
    <name type="scientific">Cladorrhinum samala</name>
    <dbReference type="NCBI Taxonomy" id="585594"/>
    <lineage>
        <taxon>Eukaryota</taxon>
        <taxon>Fungi</taxon>
        <taxon>Dikarya</taxon>
        <taxon>Ascomycota</taxon>
        <taxon>Pezizomycotina</taxon>
        <taxon>Sordariomycetes</taxon>
        <taxon>Sordariomycetidae</taxon>
        <taxon>Sordariales</taxon>
        <taxon>Podosporaceae</taxon>
        <taxon>Cladorrhinum</taxon>
    </lineage>
</organism>
<evidence type="ECO:0000256" key="1">
    <source>
        <dbReference type="SAM" id="MobiDB-lite"/>
    </source>
</evidence>